<evidence type="ECO:0000313" key="3">
    <source>
        <dbReference type="Proteomes" id="UP000217676"/>
    </source>
</evidence>
<protein>
    <submittedName>
        <fullName evidence="2">Uncharacterized protein</fullName>
    </submittedName>
</protein>
<feature type="compositionally biased region" description="Basic and acidic residues" evidence="1">
    <location>
        <begin position="18"/>
        <end position="33"/>
    </location>
</feature>
<dbReference type="GO" id="GO:0043531">
    <property type="term" value="F:ADP binding"/>
    <property type="evidence" value="ECO:0007669"/>
    <property type="project" value="InterPro"/>
</dbReference>
<dbReference type="PANTHER" id="PTHR47691:SF3">
    <property type="entry name" value="HTH-TYPE TRANSCRIPTIONAL REGULATOR RV0890C-RELATED"/>
    <property type="match status" value="1"/>
</dbReference>
<feature type="compositionally biased region" description="Pro residues" evidence="1">
    <location>
        <begin position="324"/>
        <end position="335"/>
    </location>
</feature>
<feature type="region of interest" description="Disordered" evidence="1">
    <location>
        <begin position="1"/>
        <end position="35"/>
    </location>
</feature>
<dbReference type="PRINTS" id="PR00364">
    <property type="entry name" value="DISEASERSIST"/>
</dbReference>
<evidence type="ECO:0000256" key="1">
    <source>
        <dbReference type="SAM" id="MobiDB-lite"/>
    </source>
</evidence>
<reference evidence="2 3" key="1">
    <citation type="journal article" date="2016" name="Genome Announc.">
        <title>Complete Genome Sequence of Thiostrepton-Producing Streptomyces laurentii ATCC 31255.</title>
        <authorList>
            <person name="Doi K."/>
            <person name="Fujino Y."/>
            <person name="Nagayoshi Y."/>
            <person name="Ohshima T."/>
            <person name="Ogata S."/>
        </authorList>
    </citation>
    <scope>NUCLEOTIDE SEQUENCE [LARGE SCALE GENOMIC DNA]</scope>
    <source>
        <strain evidence="2 3">ATCC 31255</strain>
    </source>
</reference>
<dbReference type="PANTHER" id="PTHR47691">
    <property type="entry name" value="REGULATOR-RELATED"/>
    <property type="match status" value="1"/>
</dbReference>
<dbReference type="SUPFAM" id="SSF48452">
    <property type="entry name" value="TPR-like"/>
    <property type="match status" value="1"/>
</dbReference>
<dbReference type="InterPro" id="IPR027417">
    <property type="entry name" value="P-loop_NTPase"/>
</dbReference>
<dbReference type="SUPFAM" id="SSF52540">
    <property type="entry name" value="P-loop containing nucleoside triphosphate hydrolases"/>
    <property type="match status" value="1"/>
</dbReference>
<feature type="compositionally biased region" description="Basic and acidic residues" evidence="1">
    <location>
        <begin position="1"/>
        <end position="11"/>
    </location>
</feature>
<dbReference type="Gene3D" id="1.25.40.10">
    <property type="entry name" value="Tetratricopeptide repeat domain"/>
    <property type="match status" value="2"/>
</dbReference>
<dbReference type="EMBL" id="AP017424">
    <property type="protein sequence ID" value="BAU83383.1"/>
    <property type="molecule type" value="Genomic_DNA"/>
</dbReference>
<dbReference type="Proteomes" id="UP000217676">
    <property type="component" value="Chromosome"/>
</dbReference>
<dbReference type="KEGG" id="slau:SLA_2456"/>
<evidence type="ECO:0000313" key="2">
    <source>
        <dbReference type="EMBL" id="BAU83383.1"/>
    </source>
</evidence>
<dbReference type="Gene3D" id="3.40.50.300">
    <property type="entry name" value="P-loop containing nucleotide triphosphate hydrolases"/>
    <property type="match status" value="1"/>
</dbReference>
<feature type="region of interest" description="Disordered" evidence="1">
    <location>
        <begin position="319"/>
        <end position="338"/>
    </location>
</feature>
<dbReference type="AlphaFoldDB" id="A0A160NZI7"/>
<sequence length="772" mass="81436">MTGRDEPDASGERGAPAEPERLPAAETRNDLSGRVEGPVAQVGVVQGSITFNYHAAAQGAEPARDRHPDQVPRPPRGFVDRHAPLAALDEAFAVGTAESGPGHCPIGVFSGLPGIGKTAAATQWAHRNRRLFPGGRLFVDFTALRPGGSGAGAVGGDVSEALAVCLRALGVHETYLPTGFAERAALYRELSGRRGRMLVVLDDVTRPAQVTALVPQGDGSALLATSTWQLGELVLDGASLLPLDVLDADSALELLAALCGPRRIADEPAAAARLVELCGGLPLALRLCAARLVTRRHLTLARLADELSDEQSRLARIAVSGAPAPTPGSPAPAPAPAREERTVSAALDLVYRDLSDLAARLYRALGRLPALSFDTAVAAAAGDWPVETAAEALGELEDAGLLTVLEDRRSTLHGLVRLHARERSVAQDPPGAVRETAGRVAGHYLRLTVRADLAVRADRLRITDPAEVLGADRDGHGPEGPYGAGPFAGADDPGRDALRWLEAERGNILAVLRTAAELGFDRPVWQTAEAFTVLFLHHRHLADWRESLELGIAAAGRDGAGAAEARLRSLLSRPLMDLGQDEPARAHLAVAERLAMESGHVVLQASVQEFAGRYWDRHDPARAIDAYRASLALNAEAGEPRGEALARYFLGCAQHAAGDSRTALTTLGRARDALLALDDRRMAARALADTGRVRAALGDPAGAVADLTEAAEVLRRGEAFHYEARIMEDLAGLAEQAGDSARARDCLRRALAVYEEGGSPRAAAVLERLATG</sequence>
<organism evidence="2 3">
    <name type="scientific">Streptomyces laurentii</name>
    <dbReference type="NCBI Taxonomy" id="39478"/>
    <lineage>
        <taxon>Bacteria</taxon>
        <taxon>Bacillati</taxon>
        <taxon>Actinomycetota</taxon>
        <taxon>Actinomycetes</taxon>
        <taxon>Kitasatosporales</taxon>
        <taxon>Streptomycetaceae</taxon>
        <taxon>Streptomyces</taxon>
    </lineage>
</organism>
<name>A0A160NZI7_STRLU</name>
<accession>A0A160NZI7</accession>
<gene>
    <name evidence="2" type="ORF">SLA_2456</name>
</gene>
<dbReference type="InterPro" id="IPR011990">
    <property type="entry name" value="TPR-like_helical_dom_sf"/>
</dbReference>
<proteinExistence type="predicted"/>
<keyword evidence="3" id="KW-1185">Reference proteome</keyword>